<accession>A0A4Y2WI29</accession>
<feature type="domain" description="Rabenosyn Rab binding" evidence="3">
    <location>
        <begin position="116"/>
        <end position="156"/>
    </location>
</feature>
<evidence type="ECO:0000313" key="6">
    <source>
        <dbReference type="EMBL" id="GBO35673.1"/>
    </source>
</evidence>
<dbReference type="SUPFAM" id="SSF140125">
    <property type="entry name" value="Rabenosyn-5 Rab-binding domain-like"/>
    <property type="match status" value="1"/>
</dbReference>
<protein>
    <recommendedName>
        <fullName evidence="3">Rabenosyn Rab binding domain-containing protein</fullName>
    </recommendedName>
</protein>
<evidence type="ECO:0000313" key="4">
    <source>
        <dbReference type="EMBL" id="GBO35667.1"/>
    </source>
</evidence>
<dbReference type="Gene3D" id="4.10.860.20">
    <property type="entry name" value="Rabenosyn, Rab binding domain"/>
    <property type="match status" value="1"/>
</dbReference>
<keyword evidence="7" id="KW-1185">Reference proteome</keyword>
<dbReference type="EMBL" id="BGPR01059673">
    <property type="protein sequence ID" value="GBO35673.1"/>
    <property type="molecule type" value="Genomic_DNA"/>
</dbReference>
<evidence type="ECO:0000259" key="3">
    <source>
        <dbReference type="Pfam" id="PF11464"/>
    </source>
</evidence>
<organism evidence="4 7">
    <name type="scientific">Araneus ventricosus</name>
    <name type="common">Orbweaver spider</name>
    <name type="synonym">Epeira ventricosa</name>
    <dbReference type="NCBI Taxonomy" id="182803"/>
    <lineage>
        <taxon>Eukaryota</taxon>
        <taxon>Metazoa</taxon>
        <taxon>Ecdysozoa</taxon>
        <taxon>Arthropoda</taxon>
        <taxon>Chelicerata</taxon>
        <taxon>Arachnida</taxon>
        <taxon>Araneae</taxon>
        <taxon>Araneomorphae</taxon>
        <taxon>Entelegynae</taxon>
        <taxon>Araneoidea</taxon>
        <taxon>Araneidae</taxon>
        <taxon>Araneus</taxon>
    </lineage>
</organism>
<dbReference type="OrthoDB" id="166134at2759"/>
<gene>
    <name evidence="4" type="ORF">AVEN_107600_1</name>
    <name evidence="5" type="ORF">AVEN_140720_1</name>
    <name evidence="6" type="ORF">AVEN_211807_1</name>
</gene>
<proteinExistence type="predicted"/>
<keyword evidence="1" id="KW-0175">Coiled coil</keyword>
<evidence type="ECO:0000256" key="2">
    <source>
        <dbReference type="SAM" id="MobiDB-lite"/>
    </source>
</evidence>
<feature type="non-terminal residue" evidence="4">
    <location>
        <position position="1"/>
    </location>
</feature>
<comment type="caution">
    <text evidence="4">The sequence shown here is derived from an EMBL/GenBank/DDBJ whole genome shotgun (WGS) entry which is preliminary data.</text>
</comment>
<evidence type="ECO:0000313" key="5">
    <source>
        <dbReference type="EMBL" id="GBO35671.1"/>
    </source>
</evidence>
<dbReference type="Proteomes" id="UP000499080">
    <property type="component" value="Unassembled WGS sequence"/>
</dbReference>
<dbReference type="EMBL" id="BGPR01059667">
    <property type="protein sequence ID" value="GBO35667.1"/>
    <property type="molecule type" value="Genomic_DNA"/>
</dbReference>
<dbReference type="AlphaFoldDB" id="A0A4Y2WI29"/>
<reference evidence="4 7" key="1">
    <citation type="journal article" date="2019" name="Sci. Rep.">
        <title>Orb-weaving spider Araneus ventricosus genome elucidates the spidroin gene catalogue.</title>
        <authorList>
            <person name="Kono N."/>
            <person name="Nakamura H."/>
            <person name="Ohtoshi R."/>
            <person name="Moran D.A.P."/>
            <person name="Shinohara A."/>
            <person name="Yoshida Y."/>
            <person name="Fujiwara M."/>
            <person name="Mori M."/>
            <person name="Tomita M."/>
            <person name="Arakawa K."/>
        </authorList>
    </citation>
    <scope>NUCLEOTIDE SEQUENCE [LARGE SCALE GENOMIC DNA]</scope>
</reference>
<evidence type="ECO:0000256" key="1">
    <source>
        <dbReference type="SAM" id="Coils"/>
    </source>
</evidence>
<dbReference type="InterPro" id="IPR021565">
    <property type="entry name" value="Rbsn_Rab-bd"/>
</dbReference>
<feature type="region of interest" description="Disordered" evidence="2">
    <location>
        <begin position="63"/>
        <end position="107"/>
    </location>
</feature>
<feature type="coiled-coil region" evidence="1">
    <location>
        <begin position="133"/>
        <end position="160"/>
    </location>
</feature>
<evidence type="ECO:0000313" key="7">
    <source>
        <dbReference type="Proteomes" id="UP000499080"/>
    </source>
</evidence>
<dbReference type="EMBL" id="BGPR01059670">
    <property type="protein sequence ID" value="GBO35671.1"/>
    <property type="molecule type" value="Genomic_DNA"/>
</dbReference>
<feature type="compositionally biased region" description="Basic and acidic residues" evidence="2">
    <location>
        <begin position="63"/>
        <end position="79"/>
    </location>
</feature>
<sequence length="161" mass="18524">KRIAKLESSDEESSSRVIQLQSGIRMAASQFLRNNILALPSPPTEAELARYRSMRLDQVHRRIQQEKEAEMLRNQKESSKSPSPVKSPNQQRVAEPVSPGTGWCVSTDSVKEEEDPMVQQINIIHKYIKQAKLDHKYDEVKMLENNLKELQLEHSRQKAGY</sequence>
<dbReference type="InterPro" id="IPR036531">
    <property type="entry name" value="Rbsn_Rab-bd_sf"/>
</dbReference>
<dbReference type="Pfam" id="PF11464">
    <property type="entry name" value="Rbsn"/>
    <property type="match status" value="1"/>
</dbReference>
<name>A0A4Y2WI29_ARAVE</name>